<feature type="region of interest" description="Disordered" evidence="1">
    <location>
        <begin position="25"/>
        <end position="114"/>
    </location>
</feature>
<gene>
    <name evidence="2" type="ORF">PMZ80_007007</name>
</gene>
<evidence type="ECO:0000313" key="3">
    <source>
        <dbReference type="Proteomes" id="UP001334248"/>
    </source>
</evidence>
<keyword evidence="3" id="KW-1185">Reference proteome</keyword>
<feature type="region of interest" description="Disordered" evidence="1">
    <location>
        <begin position="180"/>
        <end position="203"/>
    </location>
</feature>
<protein>
    <submittedName>
        <fullName evidence="2">Uncharacterized protein</fullName>
    </submittedName>
</protein>
<organism evidence="2 3">
    <name type="scientific">Knufia obscura</name>
    <dbReference type="NCBI Taxonomy" id="1635080"/>
    <lineage>
        <taxon>Eukaryota</taxon>
        <taxon>Fungi</taxon>
        <taxon>Dikarya</taxon>
        <taxon>Ascomycota</taxon>
        <taxon>Pezizomycotina</taxon>
        <taxon>Eurotiomycetes</taxon>
        <taxon>Chaetothyriomycetidae</taxon>
        <taxon>Chaetothyriales</taxon>
        <taxon>Trichomeriaceae</taxon>
        <taxon>Knufia</taxon>
    </lineage>
</organism>
<reference evidence="2 3" key="1">
    <citation type="journal article" date="2023" name="Res Sq">
        <title>Genomic and morphological characterization of Knufia obscura isolated from the Mars 2020 spacecraft assembly facility.</title>
        <authorList>
            <person name="Chander A.M."/>
            <person name="Teixeira M.M."/>
            <person name="Singh N.K."/>
            <person name="Williams M.P."/>
            <person name="Parker C.W."/>
            <person name="Leo P."/>
            <person name="Stajich J.E."/>
            <person name="Torok T."/>
            <person name="Tighe S."/>
            <person name="Mason C.E."/>
            <person name="Venkateswaran K."/>
        </authorList>
    </citation>
    <scope>NUCLEOTIDE SEQUENCE [LARGE SCALE GENOMIC DNA]</scope>
    <source>
        <strain evidence="2 3">CCFEE 5817</strain>
    </source>
</reference>
<accession>A0ABR0RJ26</accession>
<feature type="region of interest" description="Disordered" evidence="1">
    <location>
        <begin position="234"/>
        <end position="255"/>
    </location>
</feature>
<dbReference type="RefSeq" id="XP_064728680.1">
    <property type="nucleotide sequence ID" value="XM_064875415.1"/>
</dbReference>
<evidence type="ECO:0000256" key="1">
    <source>
        <dbReference type="SAM" id="MobiDB-lite"/>
    </source>
</evidence>
<feature type="compositionally biased region" description="Basic residues" evidence="1">
    <location>
        <begin position="95"/>
        <end position="109"/>
    </location>
</feature>
<evidence type="ECO:0000313" key="2">
    <source>
        <dbReference type="EMBL" id="KAK5940590.1"/>
    </source>
</evidence>
<dbReference type="GeneID" id="90000456"/>
<name>A0ABR0RJ26_9EURO</name>
<feature type="compositionally biased region" description="Basic and acidic residues" evidence="1">
    <location>
        <begin position="82"/>
        <end position="93"/>
    </location>
</feature>
<dbReference type="EMBL" id="JAVHJV010000008">
    <property type="protein sequence ID" value="KAK5940590.1"/>
    <property type="molecule type" value="Genomic_DNA"/>
</dbReference>
<comment type="caution">
    <text evidence="2">The sequence shown here is derived from an EMBL/GenBank/DDBJ whole genome shotgun (WGS) entry which is preliminary data.</text>
</comment>
<proteinExistence type="predicted"/>
<dbReference type="Proteomes" id="UP001334248">
    <property type="component" value="Unassembled WGS sequence"/>
</dbReference>
<sequence length="255" mass="28826">MPIQLDNEPSNTKHIADWLAGVAREERPPDLPLHYTGGRSHNVHRRSRPSVPDGEAIGSDPDLDTVDPTEKYAKRRRHKTKADKYEYKGDVGVKRSAKGSRGSKRKRLRGSNTLNEDFQATNVDVARVSLKPENNLGIFSRSKKSVPLPGRDLPDLTFTKMDFLSKPAEAAKRDLAKIRMQQSDKKHKRDMTDEHFRAQSGLENSTASMMDEFLTTPYVSRMYQDEIRLSKVFSSRETPLTQGLRSLRPGAAPKN</sequence>
<feature type="compositionally biased region" description="Polar residues" evidence="1">
    <location>
        <begin position="234"/>
        <end position="244"/>
    </location>
</feature>